<evidence type="ECO:0008006" key="3">
    <source>
        <dbReference type="Google" id="ProtNLM"/>
    </source>
</evidence>
<protein>
    <recommendedName>
        <fullName evidence="3">Fas apoptotic inhibitory molecule</fullName>
    </recommendedName>
</protein>
<dbReference type="Gene3D" id="2.40.128.180">
    <property type="match status" value="2"/>
</dbReference>
<name>A0A9J6BV34_POLVA</name>
<dbReference type="EMBL" id="JADBJN010000003">
    <property type="protein sequence ID" value="KAG5673142.1"/>
    <property type="molecule type" value="Genomic_DNA"/>
</dbReference>
<dbReference type="OrthoDB" id="6262731at2759"/>
<reference evidence="1" key="1">
    <citation type="submission" date="2021-03" db="EMBL/GenBank/DDBJ databases">
        <title>Chromosome level genome of the anhydrobiotic midge Polypedilum vanderplanki.</title>
        <authorList>
            <person name="Yoshida Y."/>
            <person name="Kikawada T."/>
            <person name="Gusev O."/>
        </authorList>
    </citation>
    <scope>NUCLEOTIDE SEQUENCE</scope>
    <source>
        <strain evidence="1">NIAS01</strain>
        <tissue evidence="1">Whole body or cell culture</tissue>
    </source>
</reference>
<evidence type="ECO:0000313" key="1">
    <source>
        <dbReference type="EMBL" id="KAG5673142.1"/>
    </source>
</evidence>
<proteinExistence type="predicted"/>
<dbReference type="Proteomes" id="UP001107558">
    <property type="component" value="Chromosome 3"/>
</dbReference>
<keyword evidence="2" id="KW-1185">Reference proteome</keyword>
<gene>
    <name evidence="1" type="ORF">PVAND_003213</name>
</gene>
<dbReference type="AlphaFoldDB" id="A0A9J6BV34"/>
<accession>A0A9J6BV34</accession>
<dbReference type="InterPro" id="IPR010695">
    <property type="entry name" value="FAIM1"/>
</dbReference>
<comment type="caution">
    <text evidence="1">The sequence shown here is derived from an EMBL/GenBank/DDBJ whole genome shotgun (WGS) entry which is preliminary data.</text>
</comment>
<sequence length="194" mass="22705">MGEKDVVIPDHREALKKNHNKNDVVARWLFPVHGKLFDIELEHGTISGKRVIWVNGEEVLRRDMMYRLVGEDVFYVEDKRCIIHIFPSTGFKYTYKLFIDGVECEIYNQNQSKILKTWEIRIDDVNYRVVLEKDTLNIYLNGLLRDEKPEFVDGGTDTEFIENGHKFILSARSGDNKDEAISYKLTVNGRLHEI</sequence>
<dbReference type="InterPro" id="IPR038513">
    <property type="entry name" value="FAIM1_dom_sf"/>
</dbReference>
<dbReference type="Pfam" id="PF06905">
    <property type="entry name" value="FAIM1"/>
    <property type="match status" value="1"/>
</dbReference>
<dbReference type="PANTHER" id="PTHR13088">
    <property type="entry name" value="FAS APOPTOTIC INHIBITORY MOLECULE FAIM"/>
    <property type="match status" value="1"/>
</dbReference>
<organism evidence="1 2">
    <name type="scientific">Polypedilum vanderplanki</name>
    <name type="common">Sleeping chironomid midge</name>
    <dbReference type="NCBI Taxonomy" id="319348"/>
    <lineage>
        <taxon>Eukaryota</taxon>
        <taxon>Metazoa</taxon>
        <taxon>Ecdysozoa</taxon>
        <taxon>Arthropoda</taxon>
        <taxon>Hexapoda</taxon>
        <taxon>Insecta</taxon>
        <taxon>Pterygota</taxon>
        <taxon>Neoptera</taxon>
        <taxon>Endopterygota</taxon>
        <taxon>Diptera</taxon>
        <taxon>Nematocera</taxon>
        <taxon>Chironomoidea</taxon>
        <taxon>Chironomidae</taxon>
        <taxon>Chironominae</taxon>
        <taxon>Polypedilum</taxon>
        <taxon>Polypedilum</taxon>
    </lineage>
</organism>
<dbReference type="PANTHER" id="PTHR13088:SF3">
    <property type="entry name" value="FAS APOPTOTIC INHIBITORY MOLECULE 1"/>
    <property type="match status" value="1"/>
</dbReference>
<dbReference type="GO" id="GO:1902042">
    <property type="term" value="P:negative regulation of extrinsic apoptotic signaling pathway via death domain receptors"/>
    <property type="evidence" value="ECO:0007669"/>
    <property type="project" value="TreeGrafter"/>
</dbReference>
<evidence type="ECO:0000313" key="2">
    <source>
        <dbReference type="Proteomes" id="UP001107558"/>
    </source>
</evidence>